<proteinExistence type="predicted"/>
<dbReference type="Proteomes" id="UP000677054">
    <property type="component" value="Unassembled WGS sequence"/>
</dbReference>
<sequence length="392" mass="41239">METGKTAMGLEDGETPMEDFTLWDFEQRFQATSGIAQHPEVQVLVPSGWKVISGGAVAHYNADGALLTKSIPLMNNSVPQGWIAASKDHGNYDPHTLTVYAVALYDPNNDWDVTVNVAQLGSPVPFPEISVMLQDGYALTGGGAFDVWTGQGNLLVKSRPGDDSQSWIAGGKEHRASSPATMKAYAIGVRTSATRSTPTCALNSATSQTAQHPNVTVAATSGRVIVGGGAAVSQASGLGNMLVGLIPSSDGSSFSAMSKDHMSYDPERLTAYAIECTNAGYGTTTTTPPPTTTTTPLPTTTTTPPPTTTTTPPPTTTTTPPPTTTPNTATTPSPQPPVPPCGSQINMTSGNESKLVSANYPNNFPIWSSCTWLFTVRRVIFFLAERNRISSL</sequence>
<dbReference type="EMBL" id="LR900088">
    <property type="protein sequence ID" value="CAD7244141.1"/>
    <property type="molecule type" value="Genomic_DNA"/>
</dbReference>
<feature type="compositionally biased region" description="Pro residues" evidence="1">
    <location>
        <begin position="303"/>
        <end position="324"/>
    </location>
</feature>
<reference evidence="2" key="1">
    <citation type="submission" date="2020-11" db="EMBL/GenBank/DDBJ databases">
        <authorList>
            <person name="Tran Van P."/>
        </authorList>
    </citation>
    <scope>NUCLEOTIDE SEQUENCE</scope>
</reference>
<keyword evidence="3" id="KW-1185">Reference proteome</keyword>
<feature type="region of interest" description="Disordered" evidence="1">
    <location>
        <begin position="280"/>
        <end position="349"/>
    </location>
</feature>
<dbReference type="OrthoDB" id="10353254at2759"/>
<evidence type="ECO:0000313" key="2">
    <source>
        <dbReference type="EMBL" id="CAD7244141.1"/>
    </source>
</evidence>
<evidence type="ECO:0000256" key="1">
    <source>
        <dbReference type="SAM" id="MobiDB-lite"/>
    </source>
</evidence>
<organism evidence="2">
    <name type="scientific">Darwinula stevensoni</name>
    <dbReference type="NCBI Taxonomy" id="69355"/>
    <lineage>
        <taxon>Eukaryota</taxon>
        <taxon>Metazoa</taxon>
        <taxon>Ecdysozoa</taxon>
        <taxon>Arthropoda</taxon>
        <taxon>Crustacea</taxon>
        <taxon>Oligostraca</taxon>
        <taxon>Ostracoda</taxon>
        <taxon>Podocopa</taxon>
        <taxon>Podocopida</taxon>
        <taxon>Darwinulocopina</taxon>
        <taxon>Darwinuloidea</taxon>
        <taxon>Darwinulidae</taxon>
        <taxon>Darwinula</taxon>
    </lineage>
</organism>
<accession>A0A7R8X5E8</accession>
<dbReference type="EMBL" id="CAJPEV010000571">
    <property type="protein sequence ID" value="CAG0886551.1"/>
    <property type="molecule type" value="Genomic_DNA"/>
</dbReference>
<name>A0A7R8X5E8_9CRUS</name>
<evidence type="ECO:0000313" key="3">
    <source>
        <dbReference type="Proteomes" id="UP000677054"/>
    </source>
</evidence>
<protein>
    <submittedName>
        <fullName evidence="2">Uncharacterized protein</fullName>
    </submittedName>
</protein>
<gene>
    <name evidence="2" type="ORF">DSTB1V02_LOCUS4043</name>
</gene>
<dbReference type="AlphaFoldDB" id="A0A7R8X5E8"/>
<feature type="compositionally biased region" description="Low complexity" evidence="1">
    <location>
        <begin position="292"/>
        <end position="302"/>
    </location>
</feature>